<keyword evidence="1" id="KW-0614">Plasmid</keyword>
<proteinExistence type="predicted"/>
<evidence type="ECO:0000313" key="1">
    <source>
        <dbReference type="EMBL" id="BCZ85584.1"/>
    </source>
</evidence>
<gene>
    <name evidence="1" type="ORF">PTKU64_92590</name>
</gene>
<dbReference type="Proteomes" id="UP001319874">
    <property type="component" value="Plasmid pPT365"/>
</dbReference>
<name>A0ABM7U3M7_9BURK</name>
<reference evidence="1 2" key="1">
    <citation type="journal article" date="2022" name="Front. Microbiol.">
        <title>Identification and characterization of a novel class of self-sufficient cytochrome P450 hydroxylase involved in cyclohexanecarboxylate degradation in Paraburkholderia terrae strain KU-64.</title>
        <authorList>
            <person name="Yamamoto T."/>
            <person name="Hasegawa Y."/>
            <person name="Iwaki H."/>
        </authorList>
    </citation>
    <scope>NUCLEOTIDE SEQUENCE [LARGE SCALE GENOMIC DNA]</scope>
    <source>
        <strain evidence="1 2">KU-64</strain>
    </source>
</reference>
<organism evidence="1 2">
    <name type="scientific">Paraburkholderia terrae</name>
    <dbReference type="NCBI Taxonomy" id="311230"/>
    <lineage>
        <taxon>Bacteria</taxon>
        <taxon>Pseudomonadati</taxon>
        <taxon>Pseudomonadota</taxon>
        <taxon>Betaproteobacteria</taxon>
        <taxon>Burkholderiales</taxon>
        <taxon>Burkholderiaceae</taxon>
        <taxon>Paraburkholderia</taxon>
    </lineage>
</organism>
<evidence type="ECO:0000313" key="2">
    <source>
        <dbReference type="Proteomes" id="UP001319874"/>
    </source>
</evidence>
<keyword evidence="2" id="KW-1185">Reference proteome</keyword>
<protein>
    <submittedName>
        <fullName evidence="1">Uncharacterized protein</fullName>
    </submittedName>
</protein>
<sequence>MNCSQLYIIHTRKAAAQEMRIRVAKNTQCANCFESLETGINYYIDGVPHEFDRKTG</sequence>
<accession>A0ABM7U3M7</accession>
<dbReference type="EMBL" id="AP024959">
    <property type="protein sequence ID" value="BCZ85584.1"/>
    <property type="molecule type" value="Genomic_DNA"/>
</dbReference>
<geneLocation type="plasmid" evidence="1 2">
    <name>pPT365</name>
</geneLocation>